<sequence>MKAPFIVIEGIDASGKGTQIRLLGEHFSRRQIPWLATREPGGVPSAEKIRNALLAGQIKPLGPIAEVMLFNAARTHHLSELIRPALQHGTTVICDRFTASTLAYQGAGAGIDIEWLNTLQDVIVGDTQPDEVIVLDIPVALSIQRQKARGSAPDRFESEKLEFHEKLRQKYRDICARNPSTYSLINGTLPPEQIHASILKKISRHFP</sequence>
<evidence type="ECO:0000256" key="8">
    <source>
        <dbReference type="ARBA" id="ARBA00022840"/>
    </source>
</evidence>
<dbReference type="Pfam" id="PF02223">
    <property type="entry name" value="Thymidylate_kin"/>
    <property type="match status" value="1"/>
</dbReference>
<dbReference type="CDD" id="cd01672">
    <property type="entry name" value="TMPK"/>
    <property type="match status" value="1"/>
</dbReference>
<protein>
    <recommendedName>
        <fullName evidence="3 11">Thymidylate kinase</fullName>
        <ecNumber evidence="2 11">2.7.4.9</ecNumber>
    </recommendedName>
    <alternativeName>
        <fullName evidence="9 11">dTMP kinase</fullName>
    </alternativeName>
</protein>
<evidence type="ECO:0000313" key="14">
    <source>
        <dbReference type="Proteomes" id="UP001595704"/>
    </source>
</evidence>
<dbReference type="InterPro" id="IPR018094">
    <property type="entry name" value="Thymidylate_kinase"/>
</dbReference>
<feature type="domain" description="Thymidylate kinase-like" evidence="12">
    <location>
        <begin position="8"/>
        <end position="198"/>
    </location>
</feature>
<dbReference type="Proteomes" id="UP001595704">
    <property type="component" value="Unassembled WGS sequence"/>
</dbReference>
<dbReference type="EMBL" id="JBHRYC010000001">
    <property type="protein sequence ID" value="MFC3635784.1"/>
    <property type="molecule type" value="Genomic_DNA"/>
</dbReference>
<dbReference type="EC" id="2.7.4.9" evidence="2 11"/>
<dbReference type="PANTHER" id="PTHR10344:SF4">
    <property type="entry name" value="UMP-CMP KINASE 2, MITOCHONDRIAL"/>
    <property type="match status" value="1"/>
</dbReference>
<dbReference type="Gene3D" id="3.40.50.300">
    <property type="entry name" value="P-loop containing nucleotide triphosphate hydrolases"/>
    <property type="match status" value="1"/>
</dbReference>
<dbReference type="SUPFAM" id="SSF52540">
    <property type="entry name" value="P-loop containing nucleoside triphosphate hydrolases"/>
    <property type="match status" value="1"/>
</dbReference>
<proteinExistence type="inferred from homology"/>
<comment type="caution">
    <text evidence="13">The sequence shown here is derived from an EMBL/GenBank/DDBJ whole genome shotgun (WGS) entry which is preliminary data.</text>
</comment>
<evidence type="ECO:0000256" key="3">
    <source>
        <dbReference type="ARBA" id="ARBA00017144"/>
    </source>
</evidence>
<dbReference type="GO" id="GO:0004798">
    <property type="term" value="F:dTMP kinase activity"/>
    <property type="evidence" value="ECO:0007669"/>
    <property type="project" value="UniProtKB-EC"/>
</dbReference>
<dbReference type="InterPro" id="IPR027417">
    <property type="entry name" value="P-loop_NTPase"/>
</dbReference>
<evidence type="ECO:0000256" key="9">
    <source>
        <dbReference type="ARBA" id="ARBA00029962"/>
    </source>
</evidence>
<comment type="caution">
    <text evidence="11">Lacks conserved residue(s) required for the propagation of feature annotation.</text>
</comment>
<dbReference type="InterPro" id="IPR039430">
    <property type="entry name" value="Thymidylate_kin-like_dom"/>
</dbReference>
<evidence type="ECO:0000256" key="4">
    <source>
        <dbReference type="ARBA" id="ARBA00022679"/>
    </source>
</evidence>
<reference evidence="14" key="1">
    <citation type="journal article" date="2019" name="Int. J. Syst. Evol. Microbiol.">
        <title>The Global Catalogue of Microorganisms (GCM) 10K type strain sequencing project: providing services to taxonomists for standard genome sequencing and annotation.</title>
        <authorList>
            <consortium name="The Broad Institute Genomics Platform"/>
            <consortium name="The Broad Institute Genome Sequencing Center for Infectious Disease"/>
            <person name="Wu L."/>
            <person name="Ma J."/>
        </authorList>
    </citation>
    <scope>NUCLEOTIDE SEQUENCE [LARGE SCALE GENOMIC DNA]</scope>
    <source>
        <strain evidence="14">KCTC 42282</strain>
    </source>
</reference>
<dbReference type="NCBIfam" id="TIGR00041">
    <property type="entry name" value="DTMP_kinase"/>
    <property type="match status" value="1"/>
</dbReference>
<dbReference type="HAMAP" id="MF_00165">
    <property type="entry name" value="Thymidylate_kinase"/>
    <property type="match status" value="1"/>
</dbReference>
<evidence type="ECO:0000256" key="10">
    <source>
        <dbReference type="ARBA" id="ARBA00048743"/>
    </source>
</evidence>
<dbReference type="InterPro" id="IPR018095">
    <property type="entry name" value="Thymidylate_kin_CS"/>
</dbReference>
<keyword evidence="14" id="KW-1185">Reference proteome</keyword>
<accession>A0ABV7UBK6</accession>
<gene>
    <name evidence="11 13" type="primary">tmk</name>
    <name evidence="13" type="ORF">ACFONL_00010</name>
</gene>
<keyword evidence="8 11" id="KW-0067">ATP-binding</keyword>
<comment type="catalytic activity">
    <reaction evidence="10 11">
        <text>dTMP + ATP = dTDP + ADP</text>
        <dbReference type="Rhea" id="RHEA:13517"/>
        <dbReference type="ChEBI" id="CHEBI:30616"/>
        <dbReference type="ChEBI" id="CHEBI:58369"/>
        <dbReference type="ChEBI" id="CHEBI:63528"/>
        <dbReference type="ChEBI" id="CHEBI:456216"/>
        <dbReference type="EC" id="2.7.4.9"/>
    </reaction>
</comment>
<keyword evidence="6 11" id="KW-0547">Nucleotide-binding</keyword>
<dbReference type="PROSITE" id="PS01331">
    <property type="entry name" value="THYMIDYLATE_KINASE"/>
    <property type="match status" value="1"/>
</dbReference>
<keyword evidence="4 11" id="KW-0808">Transferase</keyword>
<evidence type="ECO:0000256" key="5">
    <source>
        <dbReference type="ARBA" id="ARBA00022727"/>
    </source>
</evidence>
<comment type="function">
    <text evidence="11">Phosphorylation of dTMP to form dTDP in both de novo and salvage pathways of dTTP synthesis.</text>
</comment>
<evidence type="ECO:0000256" key="2">
    <source>
        <dbReference type="ARBA" id="ARBA00012980"/>
    </source>
</evidence>
<dbReference type="PANTHER" id="PTHR10344">
    <property type="entry name" value="THYMIDYLATE KINASE"/>
    <property type="match status" value="1"/>
</dbReference>
<evidence type="ECO:0000256" key="11">
    <source>
        <dbReference type="HAMAP-Rule" id="MF_00165"/>
    </source>
</evidence>
<keyword evidence="7 11" id="KW-0418">Kinase</keyword>
<evidence type="ECO:0000313" key="13">
    <source>
        <dbReference type="EMBL" id="MFC3635784.1"/>
    </source>
</evidence>
<evidence type="ECO:0000259" key="12">
    <source>
        <dbReference type="Pfam" id="PF02223"/>
    </source>
</evidence>
<evidence type="ECO:0000256" key="1">
    <source>
        <dbReference type="ARBA" id="ARBA00009776"/>
    </source>
</evidence>
<keyword evidence="5 11" id="KW-0545">Nucleotide biosynthesis</keyword>
<organism evidence="13 14">
    <name type="scientific">Camelimonas fluminis</name>
    <dbReference type="NCBI Taxonomy" id="1576911"/>
    <lineage>
        <taxon>Bacteria</taxon>
        <taxon>Pseudomonadati</taxon>
        <taxon>Pseudomonadota</taxon>
        <taxon>Alphaproteobacteria</taxon>
        <taxon>Hyphomicrobiales</taxon>
        <taxon>Chelatococcaceae</taxon>
        <taxon>Camelimonas</taxon>
    </lineage>
</organism>
<dbReference type="RefSeq" id="WP_191320956.1">
    <property type="nucleotide sequence ID" value="NZ_BNCG01000032.1"/>
</dbReference>
<evidence type="ECO:0000256" key="6">
    <source>
        <dbReference type="ARBA" id="ARBA00022741"/>
    </source>
</evidence>
<evidence type="ECO:0000256" key="7">
    <source>
        <dbReference type="ARBA" id="ARBA00022777"/>
    </source>
</evidence>
<name>A0ABV7UBK6_9HYPH</name>
<comment type="similarity">
    <text evidence="1 11">Belongs to the thymidylate kinase family.</text>
</comment>